<gene>
    <name evidence="1" type="ORF">LX99_03167</name>
</gene>
<accession>A0A316H8M6</accession>
<dbReference type="RefSeq" id="WP_109608726.1">
    <property type="nucleotide sequence ID" value="NZ_QGHA01000005.1"/>
</dbReference>
<dbReference type="Proteomes" id="UP000245678">
    <property type="component" value="Unassembled WGS sequence"/>
</dbReference>
<comment type="caution">
    <text evidence="1">The sequence shown here is derived from an EMBL/GenBank/DDBJ whole genome shotgun (WGS) entry which is preliminary data.</text>
</comment>
<proteinExistence type="predicted"/>
<organism evidence="1 2">
    <name type="scientific">Mucilaginibacter oryzae</name>
    <dbReference type="NCBI Taxonomy" id="468058"/>
    <lineage>
        <taxon>Bacteria</taxon>
        <taxon>Pseudomonadati</taxon>
        <taxon>Bacteroidota</taxon>
        <taxon>Sphingobacteriia</taxon>
        <taxon>Sphingobacteriales</taxon>
        <taxon>Sphingobacteriaceae</taxon>
        <taxon>Mucilaginibacter</taxon>
    </lineage>
</organism>
<sequence length="591" mass="66598">MHSFHIPVLGLGYSVDTPLKVARYGISSVVSIVDDELIERMRQYHSAKNDVPFVPIFKGEPESRSKRITAYLNLLNQLVNKQFEQLKQMPFNQDTDLDRYFNLLPEATALRQGYELMSDYTEGESKQIFQNLLRAGMSKGAIDVNIMAKVDKMNFDAEGNYTGDTHTDALAALKGFAESDLESSVVLSAGMNPRLYSYIENFKGFYPDEAGVLRKRIILKVSDFRSALIQAKFLAKKGLWVSEFRIESGLNCGGHAFATDGLLLGPILEEFKQRREDMMAELLALYHPAVAERGFKQACPQQKISVQGGIGTVQEDVFLREHYQMDATGWGSPFLLVPEATNVDEDTLQKLAGAEACDFYVSSSSPLGVLFNNFSKSSAEELRLSRIAEGRPGSPCNKKYLVSNTEFTEEPICTASRQYQNLKIKQLQSSALPADEIQRQIDVVTEKICLCEGLCTSTFIKNGILKPRENKAVTICPGPNIAFFSKTYTLDEMVGHIYGRKNLLEGTARPNMFINELNLYIDYLKKDISGYVASFNEKKGKYLAKFKDQLQQGISYYKQLIPQISNQTHEYLERMLNDLLLSEEKLRSLEI</sequence>
<evidence type="ECO:0000313" key="2">
    <source>
        <dbReference type="Proteomes" id="UP000245678"/>
    </source>
</evidence>
<keyword evidence="2" id="KW-1185">Reference proteome</keyword>
<dbReference type="AlphaFoldDB" id="A0A316H8M6"/>
<protein>
    <submittedName>
        <fullName evidence="1">Uncharacterized protein</fullName>
    </submittedName>
</protein>
<name>A0A316H8M6_9SPHI</name>
<evidence type="ECO:0000313" key="1">
    <source>
        <dbReference type="EMBL" id="PWK77354.1"/>
    </source>
</evidence>
<reference evidence="1 2" key="1">
    <citation type="submission" date="2018-05" db="EMBL/GenBank/DDBJ databases">
        <title>Genomic Encyclopedia of Archaeal and Bacterial Type Strains, Phase II (KMG-II): from individual species to whole genera.</title>
        <authorList>
            <person name="Goeker M."/>
        </authorList>
    </citation>
    <scope>NUCLEOTIDE SEQUENCE [LARGE SCALE GENOMIC DNA]</scope>
    <source>
        <strain evidence="1 2">DSM 19975</strain>
    </source>
</reference>
<dbReference type="EMBL" id="QGHA01000005">
    <property type="protein sequence ID" value="PWK77354.1"/>
    <property type="molecule type" value="Genomic_DNA"/>
</dbReference>